<dbReference type="InterPro" id="IPR050114">
    <property type="entry name" value="UPF0173_UPF0282_UlaG_hydrolase"/>
</dbReference>
<evidence type="ECO:0000313" key="2">
    <source>
        <dbReference type="EMBL" id="MBJ8340389.1"/>
    </source>
</evidence>
<evidence type="ECO:0000259" key="1">
    <source>
        <dbReference type="SMART" id="SM00849"/>
    </source>
</evidence>
<dbReference type="SMART" id="SM00849">
    <property type="entry name" value="Lactamase_B"/>
    <property type="match status" value="1"/>
</dbReference>
<proteinExistence type="predicted"/>
<sequence>MRMSHFRHSCILVEDSDTKILFDPGSFSHGFEGIGGLDAILITHQHADHADADRLPALVEANPGAKLYADPQTAAKFGPAWTAVRAGDVFDVGGIQVTGAGGTHAVIHPDLPLVDNIAYLLGTKDEPGRLLHPGDSLFVPDVSVDILALPAAAPWMKLSETVDYLRAVAPRFAFPIHQEVVSDAGRGIYYARLKELASAGTEFRVLPEEEALQLR</sequence>
<reference evidence="2" key="1">
    <citation type="submission" date="2020-12" db="EMBL/GenBank/DDBJ databases">
        <title>Antrihabitans popcorni sp. nov. and Antrihabitans auranticaus sp. nov., isolated from a larva cave.</title>
        <authorList>
            <person name="Lee S.D."/>
            <person name="Kim I.S."/>
        </authorList>
    </citation>
    <scope>NUCLEOTIDE SEQUENCE</scope>
    <source>
        <strain evidence="2">YC3-6</strain>
    </source>
</reference>
<name>A0A934NRZ2_9NOCA</name>
<dbReference type="Proteomes" id="UP000655868">
    <property type="component" value="Unassembled WGS sequence"/>
</dbReference>
<organism evidence="2 3">
    <name type="scientific">Antrihabitans stalagmiti</name>
    <dbReference type="NCBI Taxonomy" id="2799499"/>
    <lineage>
        <taxon>Bacteria</taxon>
        <taxon>Bacillati</taxon>
        <taxon>Actinomycetota</taxon>
        <taxon>Actinomycetes</taxon>
        <taxon>Mycobacteriales</taxon>
        <taxon>Nocardiaceae</taxon>
        <taxon>Antrihabitans</taxon>
    </lineage>
</organism>
<gene>
    <name evidence="2" type="ORF">JGU71_15970</name>
</gene>
<dbReference type="AlphaFoldDB" id="A0A934NRZ2"/>
<comment type="caution">
    <text evidence="2">The sequence shown here is derived from an EMBL/GenBank/DDBJ whole genome shotgun (WGS) entry which is preliminary data.</text>
</comment>
<feature type="domain" description="Metallo-beta-lactamase" evidence="1">
    <location>
        <begin position="7"/>
        <end position="177"/>
    </location>
</feature>
<dbReference type="PANTHER" id="PTHR43546:SF3">
    <property type="entry name" value="UPF0173 METAL-DEPENDENT HYDROLASE MJ1163"/>
    <property type="match status" value="1"/>
</dbReference>
<dbReference type="RefSeq" id="WP_199705171.1">
    <property type="nucleotide sequence ID" value="NZ_JAEMNV010000004.1"/>
</dbReference>
<dbReference type="Gene3D" id="3.60.15.10">
    <property type="entry name" value="Ribonuclease Z/Hydroxyacylglutathione hydrolase-like"/>
    <property type="match status" value="1"/>
</dbReference>
<dbReference type="InterPro" id="IPR001279">
    <property type="entry name" value="Metallo-B-lactamas"/>
</dbReference>
<protein>
    <submittedName>
        <fullName evidence="2">MBL fold metallo-hydrolase</fullName>
    </submittedName>
</protein>
<accession>A0A934NRZ2</accession>
<dbReference type="EMBL" id="JAEMNV010000004">
    <property type="protein sequence ID" value="MBJ8340389.1"/>
    <property type="molecule type" value="Genomic_DNA"/>
</dbReference>
<evidence type="ECO:0000313" key="3">
    <source>
        <dbReference type="Proteomes" id="UP000655868"/>
    </source>
</evidence>
<keyword evidence="3" id="KW-1185">Reference proteome</keyword>
<dbReference type="Pfam" id="PF13483">
    <property type="entry name" value="Lactamase_B_3"/>
    <property type="match status" value="1"/>
</dbReference>
<dbReference type="InterPro" id="IPR036866">
    <property type="entry name" value="RibonucZ/Hydroxyglut_hydro"/>
</dbReference>
<dbReference type="PANTHER" id="PTHR43546">
    <property type="entry name" value="UPF0173 METAL-DEPENDENT HYDROLASE MJ1163-RELATED"/>
    <property type="match status" value="1"/>
</dbReference>
<dbReference type="SUPFAM" id="SSF56281">
    <property type="entry name" value="Metallo-hydrolase/oxidoreductase"/>
    <property type="match status" value="1"/>
</dbReference>